<evidence type="ECO:0000256" key="9">
    <source>
        <dbReference type="PROSITE-ProRule" id="PRU00042"/>
    </source>
</evidence>
<dbReference type="OrthoDB" id="9411774at2759"/>
<comment type="caution">
    <text evidence="11">The sequence shown here is derived from an EMBL/GenBank/DDBJ whole genome shotgun (WGS) entry which is preliminary data.</text>
</comment>
<dbReference type="Proteomes" id="UP000235145">
    <property type="component" value="Unassembled WGS sequence"/>
</dbReference>
<evidence type="ECO:0000256" key="6">
    <source>
        <dbReference type="ARBA" id="ARBA00023015"/>
    </source>
</evidence>
<keyword evidence="8" id="KW-0539">Nucleus</keyword>
<dbReference type="SMART" id="SM00355">
    <property type="entry name" value="ZnF_C2H2"/>
    <property type="match status" value="2"/>
</dbReference>
<gene>
    <name evidence="11" type="ORF">LSAT_V11C800419000</name>
</gene>
<keyword evidence="5" id="KW-0862">Zinc</keyword>
<keyword evidence="4 9" id="KW-0863">Zinc-finger</keyword>
<evidence type="ECO:0000256" key="7">
    <source>
        <dbReference type="ARBA" id="ARBA00023163"/>
    </source>
</evidence>
<feature type="domain" description="C2H2-type" evidence="10">
    <location>
        <begin position="35"/>
        <end position="62"/>
    </location>
</feature>
<dbReference type="GO" id="GO:0005634">
    <property type="term" value="C:nucleus"/>
    <property type="evidence" value="ECO:0007669"/>
    <property type="project" value="UniProtKB-SubCell"/>
</dbReference>
<evidence type="ECO:0000256" key="5">
    <source>
        <dbReference type="ARBA" id="ARBA00022833"/>
    </source>
</evidence>
<dbReference type="InterPro" id="IPR013087">
    <property type="entry name" value="Znf_C2H2_type"/>
</dbReference>
<evidence type="ECO:0000256" key="3">
    <source>
        <dbReference type="ARBA" id="ARBA00022737"/>
    </source>
</evidence>
<dbReference type="EMBL" id="NBSK02000008">
    <property type="protein sequence ID" value="KAJ0189606.1"/>
    <property type="molecule type" value="Genomic_DNA"/>
</dbReference>
<evidence type="ECO:0000259" key="10">
    <source>
        <dbReference type="PROSITE" id="PS50157"/>
    </source>
</evidence>
<dbReference type="PANTHER" id="PTHR26374">
    <property type="entry name" value="ZINC FINGER PROTEIN ZAT5"/>
    <property type="match status" value="1"/>
</dbReference>
<reference evidence="11 12" key="1">
    <citation type="journal article" date="2017" name="Nat. Commun.">
        <title>Genome assembly with in vitro proximity ligation data and whole-genome triplication in lettuce.</title>
        <authorList>
            <person name="Reyes-Chin-Wo S."/>
            <person name="Wang Z."/>
            <person name="Yang X."/>
            <person name="Kozik A."/>
            <person name="Arikit S."/>
            <person name="Song C."/>
            <person name="Xia L."/>
            <person name="Froenicke L."/>
            <person name="Lavelle D.O."/>
            <person name="Truco M.J."/>
            <person name="Xia R."/>
            <person name="Zhu S."/>
            <person name="Xu C."/>
            <person name="Xu H."/>
            <person name="Xu X."/>
            <person name="Cox K."/>
            <person name="Korf I."/>
            <person name="Meyers B.C."/>
            <person name="Michelmore R.W."/>
        </authorList>
    </citation>
    <scope>NUCLEOTIDE SEQUENCE [LARGE SCALE GENOMIC DNA]</scope>
    <source>
        <strain evidence="12">cv. Salinas</strain>
        <tissue evidence="11">Seedlings</tissue>
    </source>
</reference>
<dbReference type="Gene3D" id="3.30.160.60">
    <property type="entry name" value="Classic Zinc Finger"/>
    <property type="match status" value="1"/>
</dbReference>
<sequence>MKRNWDDDREIENLAMANCMMLLNRVGRSDSGRIFHCKTCNKQFSSFQALGGHRTSHRRPKLNDESPAKAKTHECSICGLEFELGQALGGHMRKHRDSLAAAEKIFPRKMAMPVVEEVDGGGRGLCLDLNLTPFQNEIKIWSRNGRTAGIAT</sequence>
<keyword evidence="12" id="KW-1185">Reference proteome</keyword>
<proteinExistence type="predicted"/>
<keyword evidence="2" id="KW-0479">Metal-binding</keyword>
<evidence type="ECO:0000256" key="2">
    <source>
        <dbReference type="ARBA" id="ARBA00022723"/>
    </source>
</evidence>
<dbReference type="GO" id="GO:0008270">
    <property type="term" value="F:zinc ion binding"/>
    <property type="evidence" value="ECO:0007669"/>
    <property type="project" value="UniProtKB-KW"/>
</dbReference>
<dbReference type="Pfam" id="PF13912">
    <property type="entry name" value="zf-C2H2_6"/>
    <property type="match status" value="2"/>
</dbReference>
<name>A0A9R1WVX6_LACSA</name>
<dbReference type="InterPro" id="IPR036236">
    <property type="entry name" value="Znf_C2H2_sf"/>
</dbReference>
<evidence type="ECO:0000313" key="11">
    <source>
        <dbReference type="EMBL" id="KAJ0189606.1"/>
    </source>
</evidence>
<protein>
    <recommendedName>
        <fullName evidence="10">C2H2-type domain-containing protein</fullName>
    </recommendedName>
</protein>
<dbReference type="SUPFAM" id="SSF57667">
    <property type="entry name" value="beta-beta-alpha zinc fingers"/>
    <property type="match status" value="1"/>
</dbReference>
<dbReference type="PROSITE" id="PS00028">
    <property type="entry name" value="ZINC_FINGER_C2H2_1"/>
    <property type="match status" value="2"/>
</dbReference>
<evidence type="ECO:0000256" key="8">
    <source>
        <dbReference type="ARBA" id="ARBA00023242"/>
    </source>
</evidence>
<evidence type="ECO:0000313" key="12">
    <source>
        <dbReference type="Proteomes" id="UP000235145"/>
    </source>
</evidence>
<evidence type="ECO:0000256" key="4">
    <source>
        <dbReference type="ARBA" id="ARBA00022771"/>
    </source>
</evidence>
<organism evidence="11 12">
    <name type="scientific">Lactuca sativa</name>
    <name type="common">Garden lettuce</name>
    <dbReference type="NCBI Taxonomy" id="4236"/>
    <lineage>
        <taxon>Eukaryota</taxon>
        <taxon>Viridiplantae</taxon>
        <taxon>Streptophyta</taxon>
        <taxon>Embryophyta</taxon>
        <taxon>Tracheophyta</taxon>
        <taxon>Spermatophyta</taxon>
        <taxon>Magnoliopsida</taxon>
        <taxon>eudicotyledons</taxon>
        <taxon>Gunneridae</taxon>
        <taxon>Pentapetalae</taxon>
        <taxon>asterids</taxon>
        <taxon>campanulids</taxon>
        <taxon>Asterales</taxon>
        <taxon>Asteraceae</taxon>
        <taxon>Cichorioideae</taxon>
        <taxon>Cichorieae</taxon>
        <taxon>Lactucinae</taxon>
        <taxon>Lactuca</taxon>
    </lineage>
</organism>
<evidence type="ECO:0000256" key="1">
    <source>
        <dbReference type="ARBA" id="ARBA00004123"/>
    </source>
</evidence>
<keyword evidence="6" id="KW-0805">Transcription regulation</keyword>
<accession>A0A9R1WVX6</accession>
<keyword evidence="3" id="KW-0677">Repeat</keyword>
<comment type="subcellular location">
    <subcellularLocation>
        <location evidence="1">Nucleus</location>
    </subcellularLocation>
</comment>
<feature type="domain" description="C2H2-type" evidence="10">
    <location>
        <begin position="73"/>
        <end position="100"/>
    </location>
</feature>
<keyword evidence="7" id="KW-0804">Transcription</keyword>
<dbReference type="GO" id="GO:0010200">
    <property type="term" value="P:response to chitin"/>
    <property type="evidence" value="ECO:0000318"/>
    <property type="project" value="GO_Central"/>
</dbReference>
<dbReference type="PROSITE" id="PS50157">
    <property type="entry name" value="ZINC_FINGER_C2H2_2"/>
    <property type="match status" value="2"/>
</dbReference>
<dbReference type="AlphaFoldDB" id="A0A9R1WVX6"/>
<dbReference type="PANTHER" id="PTHR26374:SF413">
    <property type="entry name" value="ZINC FINGER C2H2-TYPE_INTEGRASE DNA-BINDING DOMAIN-CONTAINING PROTEIN-RELATED"/>
    <property type="match status" value="1"/>
</dbReference>